<gene>
    <name evidence="2" type="primary">rraB</name>
    <name evidence="4" type="ORF">MT2528_2148</name>
    <name evidence="5" type="ORF">NVI5450_2364</name>
</gene>
<dbReference type="Pfam" id="PF06877">
    <property type="entry name" value="RraB"/>
    <property type="match status" value="1"/>
</dbReference>
<evidence type="ECO:0000256" key="2">
    <source>
        <dbReference type="HAMAP-Rule" id="MF_01888"/>
    </source>
</evidence>
<feature type="domain" description="Regulator of ribonuclease activity B" evidence="3">
    <location>
        <begin position="13"/>
        <end position="113"/>
    </location>
</feature>
<dbReference type="STRING" id="80854.MVIS_4033"/>
<keyword evidence="1 2" id="KW-0963">Cytoplasm</keyword>
<evidence type="ECO:0000259" key="3">
    <source>
        <dbReference type="Pfam" id="PF06877"/>
    </source>
</evidence>
<dbReference type="InterPro" id="IPR009671">
    <property type="entry name" value="RraB_dom"/>
</dbReference>
<dbReference type="PATRIC" id="fig|80854.5.peg.4280"/>
<organism evidence="5 7">
    <name type="scientific">Moritella viscosa</name>
    <dbReference type="NCBI Taxonomy" id="80854"/>
    <lineage>
        <taxon>Bacteria</taxon>
        <taxon>Pseudomonadati</taxon>
        <taxon>Pseudomonadota</taxon>
        <taxon>Gammaproteobacteria</taxon>
        <taxon>Alteromonadales</taxon>
        <taxon>Moritellaceae</taxon>
        <taxon>Moritella</taxon>
    </lineage>
</organism>
<sequence length="120" mass="13542">MDFEKEFAELKVEAEEIIDNLLEDGSDPDAVYSIEHHFAGDDFAQLEKAAIAAFKLGYDVSDPEEVELEDGQTVFAFDCIVETELDIDTITRDIEALLKMSIEQDVTYDGWGTYFEEDAS</sequence>
<dbReference type="PIRSF" id="PIRSF018193">
    <property type="entry name" value="UCP018193"/>
    <property type="match status" value="1"/>
</dbReference>
<dbReference type="GO" id="GO:0005737">
    <property type="term" value="C:cytoplasm"/>
    <property type="evidence" value="ECO:0007669"/>
    <property type="project" value="UniProtKB-SubCell"/>
</dbReference>
<evidence type="ECO:0000313" key="7">
    <source>
        <dbReference type="Proteomes" id="UP000183794"/>
    </source>
</evidence>
<dbReference type="Gene3D" id="3.30.70.970">
    <property type="entry name" value="RraB-like"/>
    <property type="match status" value="1"/>
</dbReference>
<dbReference type="OrthoDB" id="7065464at2"/>
<comment type="similarity">
    <text evidence="2">Belongs to the RraB family.</text>
</comment>
<evidence type="ECO:0000313" key="6">
    <source>
        <dbReference type="Proteomes" id="UP000182660"/>
    </source>
</evidence>
<name>A0A090KDH8_9GAMM</name>
<dbReference type="EMBL" id="FPLD01000064">
    <property type="protein sequence ID" value="SGZ00919.1"/>
    <property type="molecule type" value="Genomic_DNA"/>
</dbReference>
<dbReference type="Proteomes" id="UP000183794">
    <property type="component" value="Unassembled WGS sequence"/>
</dbReference>
<protein>
    <recommendedName>
        <fullName evidence="2">Regulator of ribonuclease activity B</fullName>
    </recommendedName>
</protein>
<dbReference type="AlphaFoldDB" id="A0A090KDH8"/>
<dbReference type="KEGG" id="mvs:MVIS_4033"/>
<reference evidence="4 6" key="2">
    <citation type="submission" date="2016-11" db="EMBL/GenBank/DDBJ databases">
        <authorList>
            <person name="Klemetsen T."/>
        </authorList>
    </citation>
    <scope>NUCLEOTIDE SEQUENCE [LARGE SCALE GENOMIC DNA]</scope>
    <source>
        <strain evidence="4">MT 2528</strain>
    </source>
</reference>
<comment type="subcellular location">
    <subcellularLocation>
        <location evidence="2">Cytoplasm</location>
    </subcellularLocation>
</comment>
<reference evidence="5 7" key="1">
    <citation type="submission" date="2016-11" db="EMBL/GenBank/DDBJ databases">
        <authorList>
            <person name="Jaros S."/>
            <person name="Januszkiewicz K."/>
            <person name="Wedrychowicz H."/>
        </authorList>
    </citation>
    <scope>NUCLEOTIDE SEQUENCE [LARGE SCALE GENOMIC DNA]</scope>
    <source>
        <strain evidence="5">NVI 5450</strain>
    </source>
</reference>
<dbReference type="NCBIfam" id="NF008393">
    <property type="entry name" value="PRK11191.1"/>
    <property type="match status" value="1"/>
</dbReference>
<dbReference type="GO" id="GO:0019899">
    <property type="term" value="F:enzyme binding"/>
    <property type="evidence" value="ECO:0007669"/>
    <property type="project" value="UniProtKB-UniRule"/>
</dbReference>
<evidence type="ECO:0000313" key="5">
    <source>
        <dbReference type="EMBL" id="SGZ00919.1"/>
    </source>
</evidence>
<dbReference type="SUPFAM" id="SSF89946">
    <property type="entry name" value="Hypothetical protein VC0424"/>
    <property type="match status" value="1"/>
</dbReference>
<proteinExistence type="inferred from homology"/>
<evidence type="ECO:0000313" key="4">
    <source>
        <dbReference type="EMBL" id="SGY91396.1"/>
    </source>
</evidence>
<dbReference type="HOGENOM" id="CLU_128640_0_0_6"/>
<keyword evidence="6" id="KW-1185">Reference proteome</keyword>
<dbReference type="GO" id="GO:0060698">
    <property type="term" value="F:endoribonuclease inhibitor activity"/>
    <property type="evidence" value="ECO:0007669"/>
    <property type="project" value="UniProtKB-UniRule"/>
</dbReference>
<dbReference type="GeneID" id="61298037"/>
<dbReference type="RefSeq" id="WP_045111975.1">
    <property type="nucleotide sequence ID" value="NZ_CAWQZC010000127.1"/>
</dbReference>
<dbReference type="Proteomes" id="UP000182660">
    <property type="component" value="Unassembled WGS sequence"/>
</dbReference>
<dbReference type="EMBL" id="FPLJ01000052">
    <property type="protein sequence ID" value="SGY91396.1"/>
    <property type="molecule type" value="Genomic_DNA"/>
</dbReference>
<accession>A0A090KDH8</accession>
<dbReference type="InterPro" id="IPR036701">
    <property type="entry name" value="RraB-like_sf"/>
</dbReference>
<dbReference type="HAMAP" id="MF_01888">
    <property type="entry name" value="RraB"/>
    <property type="match status" value="1"/>
</dbReference>
<evidence type="ECO:0000256" key="1">
    <source>
        <dbReference type="ARBA" id="ARBA00022490"/>
    </source>
</evidence>
<dbReference type="InterPro" id="IPR016716">
    <property type="entry name" value="RraB"/>
</dbReference>
<comment type="function">
    <text evidence="2">Globally modulates RNA abundance by binding to RNase E (Rne) and regulating its endonucleolytic activity. Can modulate Rne action in a substrate-dependent manner by altering the composition of the degradosome.</text>
</comment>
<comment type="subunit">
    <text evidence="2">Interacts with the C-terminal region of Rne.</text>
</comment>